<accession>J9EVW7</accession>
<dbReference type="Proteomes" id="UP000004810">
    <property type="component" value="Unassembled WGS sequence"/>
</dbReference>
<dbReference type="AlphaFoldDB" id="J9EVW7"/>
<evidence type="ECO:0000313" key="2">
    <source>
        <dbReference type="Proteomes" id="UP000004810"/>
    </source>
</evidence>
<gene>
    <name evidence="1" type="ORF">WUBG_02354</name>
</gene>
<name>J9EVW7_WUCBA</name>
<reference evidence="2" key="1">
    <citation type="submission" date="2012-08" db="EMBL/GenBank/DDBJ databases">
        <title>The Genome Sequence of Wuchereria bancrofti.</title>
        <authorList>
            <person name="Nutman T.B."/>
            <person name="Fink D.L."/>
            <person name="Russ C."/>
            <person name="Young S."/>
            <person name="Zeng Q."/>
            <person name="Koehrsen M."/>
            <person name="Alvarado L."/>
            <person name="Berlin A."/>
            <person name="Chapman S.B."/>
            <person name="Chen Z."/>
            <person name="Freedman E."/>
            <person name="Gellesch M."/>
            <person name="Goldberg J."/>
            <person name="Griggs A."/>
            <person name="Gujja S."/>
            <person name="Heilman E.R."/>
            <person name="Heiman D."/>
            <person name="Hepburn T."/>
            <person name="Howarth C."/>
            <person name="Jen D."/>
            <person name="Larson L."/>
            <person name="Lewis B."/>
            <person name="Mehta T."/>
            <person name="Park D."/>
            <person name="Pearson M."/>
            <person name="Roberts A."/>
            <person name="Saif S."/>
            <person name="Shea T."/>
            <person name="Shenoy N."/>
            <person name="Sisk P."/>
            <person name="Stolte C."/>
            <person name="Sykes S."/>
            <person name="Walk T."/>
            <person name="White J."/>
            <person name="Yandava C."/>
            <person name="Haas B."/>
            <person name="Henn M.R."/>
            <person name="Nusbaum C."/>
            <person name="Birren B."/>
        </authorList>
    </citation>
    <scope>NUCLEOTIDE SEQUENCE [LARGE SCALE GENOMIC DNA]</scope>
    <source>
        <strain evidence="2">NA</strain>
    </source>
</reference>
<evidence type="ECO:0000313" key="1">
    <source>
        <dbReference type="EMBL" id="EJW86736.1"/>
    </source>
</evidence>
<dbReference type="EMBL" id="ADBV01000623">
    <property type="protein sequence ID" value="EJW86736.1"/>
    <property type="molecule type" value="Genomic_DNA"/>
</dbReference>
<sequence length="143" mass="16199">MSKASHSEGFLELRNTTLMKYDFLCRLSSLEADASHSVYKSLSNANCFMLEDDTLKNKRVGEGNNRFIDVQTYSIFFSSPESNRNAVLQAGGKCLYTANISRGRWAVYDVRNNDISRSGICNEEDTKEGYRKFTGIEHFGVKL</sequence>
<protein>
    <submittedName>
        <fullName evidence="1">Uncharacterized protein</fullName>
    </submittedName>
</protein>
<organism evidence="1 2">
    <name type="scientific">Wuchereria bancrofti</name>
    <dbReference type="NCBI Taxonomy" id="6293"/>
    <lineage>
        <taxon>Eukaryota</taxon>
        <taxon>Metazoa</taxon>
        <taxon>Ecdysozoa</taxon>
        <taxon>Nematoda</taxon>
        <taxon>Chromadorea</taxon>
        <taxon>Rhabditida</taxon>
        <taxon>Spirurina</taxon>
        <taxon>Spiruromorpha</taxon>
        <taxon>Filarioidea</taxon>
        <taxon>Onchocercidae</taxon>
        <taxon>Wuchereria</taxon>
    </lineage>
</organism>
<proteinExistence type="predicted"/>
<comment type="caution">
    <text evidence="1">The sequence shown here is derived from an EMBL/GenBank/DDBJ whole genome shotgun (WGS) entry which is preliminary data.</text>
</comment>